<evidence type="ECO:0000256" key="2">
    <source>
        <dbReference type="ARBA" id="ARBA00004922"/>
    </source>
</evidence>
<dbReference type="GO" id="GO:0000139">
    <property type="term" value="C:Golgi membrane"/>
    <property type="evidence" value="ECO:0007669"/>
    <property type="project" value="UniProtKB-SubCell"/>
</dbReference>
<evidence type="ECO:0000256" key="14">
    <source>
        <dbReference type="SAM" id="MobiDB-lite"/>
    </source>
</evidence>
<keyword evidence="10" id="KW-0443">Lipid metabolism</keyword>
<dbReference type="EC" id="2.4.1.-" evidence="13"/>
<reference evidence="15" key="1">
    <citation type="submission" date="2023-03" db="EMBL/GenBank/DDBJ databases">
        <title>Electrophorus voltai genome.</title>
        <authorList>
            <person name="Bian C."/>
        </authorList>
    </citation>
    <scope>NUCLEOTIDE SEQUENCE</scope>
    <source>
        <strain evidence="15">CB-2022</strain>
        <tissue evidence="15">Muscle</tissue>
    </source>
</reference>
<dbReference type="PANTHER" id="PTHR11214:SF115">
    <property type="entry name" value="HEXOSYLTRANSFERASE"/>
    <property type="match status" value="1"/>
</dbReference>
<gene>
    <name evidence="15" type="ORF">P4O66_022022</name>
</gene>
<keyword evidence="12" id="KW-0325">Glycoprotein</keyword>
<dbReference type="Pfam" id="PF01762">
    <property type="entry name" value="Galactosyl_T"/>
    <property type="match status" value="1"/>
</dbReference>
<dbReference type="GO" id="GO:0008499">
    <property type="term" value="F:N-acetyl-beta-D-glucosaminide beta-(1,3)-galactosyltransferase activity"/>
    <property type="evidence" value="ECO:0007669"/>
    <property type="project" value="TreeGrafter"/>
</dbReference>
<evidence type="ECO:0000256" key="8">
    <source>
        <dbReference type="ARBA" id="ARBA00022989"/>
    </source>
</evidence>
<keyword evidence="16" id="KW-1185">Reference proteome</keyword>
<dbReference type="AlphaFoldDB" id="A0AAD8ZQ25"/>
<feature type="region of interest" description="Disordered" evidence="14">
    <location>
        <begin position="112"/>
        <end position="132"/>
    </location>
</feature>
<comment type="caution">
    <text evidence="15">The sequence shown here is derived from an EMBL/GenBank/DDBJ whole genome shotgun (WGS) entry which is preliminary data.</text>
</comment>
<keyword evidence="5" id="KW-0808">Transferase</keyword>
<proteinExistence type="inferred from homology"/>
<keyword evidence="4 13" id="KW-0328">Glycosyltransferase</keyword>
<evidence type="ECO:0000256" key="11">
    <source>
        <dbReference type="ARBA" id="ARBA00023136"/>
    </source>
</evidence>
<feature type="transmembrane region" description="Helical" evidence="13">
    <location>
        <begin position="57"/>
        <end position="77"/>
    </location>
</feature>
<dbReference type="Proteomes" id="UP001239994">
    <property type="component" value="Unassembled WGS sequence"/>
</dbReference>
<sequence length="430" mass="49482">MMAVHKYKVKQQKMGTTKLQTGRGRRRLSTDRDDCKLIQSLAQKMTISLSRFQFKTVFIFLVSLTFTALVIICMSKIPVGHSTIRLRSFYTQIHSYMRTNAINKTLLTPTSLSNHNQRKASPAEVEVTTRTRQDVSGATQVEGWRYHEAHPHNYHYILDEPEKCEQLNPFLTLMVPVAPQQLQARDAIRSTWGNESVVHGKTVAVLFLLGLPRGADNEKLQEQLWLESQQHHDLIQSNFMDTYNNLTIKTMVIMDWLATHCPQATFAMKVDSDMFLNLDNLMSMLLAPDIPRENYMTGMVMWNRPVVRNRNSKWYVPIESYAEEYYPTYLLGMGYVFSNDLPERIVAVSKDLKPFNIEDAYIGVCLKKLGVSPSTPPDPSQFHTYFDGNYQQSNFDRVITTILGSPQELVTFWQDLKKPTWQSQGETFSG</sequence>
<evidence type="ECO:0000256" key="10">
    <source>
        <dbReference type="ARBA" id="ARBA00023098"/>
    </source>
</evidence>
<evidence type="ECO:0000256" key="12">
    <source>
        <dbReference type="ARBA" id="ARBA00023180"/>
    </source>
</evidence>
<dbReference type="PANTHER" id="PTHR11214">
    <property type="entry name" value="BETA-1,3-N-ACETYLGLUCOSAMINYLTRANSFERASE"/>
    <property type="match status" value="1"/>
</dbReference>
<keyword evidence="7 13" id="KW-0735">Signal-anchor</keyword>
<evidence type="ECO:0000256" key="13">
    <source>
        <dbReference type="RuleBase" id="RU363063"/>
    </source>
</evidence>
<dbReference type="GO" id="GO:0006629">
    <property type="term" value="P:lipid metabolic process"/>
    <property type="evidence" value="ECO:0007669"/>
    <property type="project" value="UniProtKB-KW"/>
</dbReference>
<keyword evidence="8 13" id="KW-1133">Transmembrane helix</keyword>
<organism evidence="15 16">
    <name type="scientific">Electrophorus voltai</name>
    <dbReference type="NCBI Taxonomy" id="2609070"/>
    <lineage>
        <taxon>Eukaryota</taxon>
        <taxon>Metazoa</taxon>
        <taxon>Chordata</taxon>
        <taxon>Craniata</taxon>
        <taxon>Vertebrata</taxon>
        <taxon>Euteleostomi</taxon>
        <taxon>Actinopterygii</taxon>
        <taxon>Neopterygii</taxon>
        <taxon>Teleostei</taxon>
        <taxon>Ostariophysi</taxon>
        <taxon>Gymnotiformes</taxon>
        <taxon>Gymnotoidei</taxon>
        <taxon>Gymnotidae</taxon>
        <taxon>Electrophorus</taxon>
    </lineage>
</organism>
<evidence type="ECO:0000256" key="9">
    <source>
        <dbReference type="ARBA" id="ARBA00023034"/>
    </source>
</evidence>
<evidence type="ECO:0000313" key="16">
    <source>
        <dbReference type="Proteomes" id="UP001239994"/>
    </source>
</evidence>
<evidence type="ECO:0000256" key="3">
    <source>
        <dbReference type="ARBA" id="ARBA00008661"/>
    </source>
</evidence>
<evidence type="ECO:0000256" key="6">
    <source>
        <dbReference type="ARBA" id="ARBA00022692"/>
    </source>
</evidence>
<evidence type="ECO:0000256" key="1">
    <source>
        <dbReference type="ARBA" id="ARBA00004323"/>
    </source>
</evidence>
<evidence type="ECO:0000256" key="4">
    <source>
        <dbReference type="ARBA" id="ARBA00022676"/>
    </source>
</evidence>
<protein>
    <recommendedName>
        <fullName evidence="13">Hexosyltransferase</fullName>
        <ecNumber evidence="13">2.4.1.-</ecNumber>
    </recommendedName>
</protein>
<dbReference type="GO" id="GO:0006493">
    <property type="term" value="P:protein O-linked glycosylation"/>
    <property type="evidence" value="ECO:0007669"/>
    <property type="project" value="TreeGrafter"/>
</dbReference>
<dbReference type="EMBL" id="JAROKS010000007">
    <property type="protein sequence ID" value="KAK1802361.1"/>
    <property type="molecule type" value="Genomic_DNA"/>
</dbReference>
<evidence type="ECO:0000313" key="15">
    <source>
        <dbReference type="EMBL" id="KAK1802361.1"/>
    </source>
</evidence>
<evidence type="ECO:0000256" key="5">
    <source>
        <dbReference type="ARBA" id="ARBA00022679"/>
    </source>
</evidence>
<name>A0AAD8ZQ25_9TELE</name>
<dbReference type="FunFam" id="3.90.550.50:FF:000001">
    <property type="entry name" value="Hexosyltransferase"/>
    <property type="match status" value="1"/>
</dbReference>
<comment type="subcellular location">
    <subcellularLocation>
        <location evidence="1 13">Golgi apparatus membrane</location>
        <topology evidence="1 13">Single-pass type II membrane protein</topology>
    </subcellularLocation>
</comment>
<keyword evidence="6 13" id="KW-0812">Transmembrane</keyword>
<dbReference type="Gene3D" id="3.90.550.50">
    <property type="match status" value="1"/>
</dbReference>
<keyword evidence="11 13" id="KW-0472">Membrane</keyword>
<accession>A0AAD8ZQ25</accession>
<comment type="similarity">
    <text evidence="3 13">Belongs to the glycosyltransferase 31 family.</text>
</comment>
<keyword evidence="9 13" id="KW-0333">Golgi apparatus</keyword>
<evidence type="ECO:0000256" key="7">
    <source>
        <dbReference type="ARBA" id="ARBA00022968"/>
    </source>
</evidence>
<dbReference type="InterPro" id="IPR002659">
    <property type="entry name" value="Glyco_trans_31"/>
</dbReference>
<comment type="pathway">
    <text evidence="2">Protein modification; protein glycosylation.</text>
</comment>